<organism evidence="7 8">
    <name type="scientific">Salinihabitans flavidus</name>
    <dbReference type="NCBI Taxonomy" id="569882"/>
    <lineage>
        <taxon>Bacteria</taxon>
        <taxon>Pseudomonadati</taxon>
        <taxon>Pseudomonadota</taxon>
        <taxon>Alphaproteobacteria</taxon>
        <taxon>Rhodobacterales</taxon>
        <taxon>Roseobacteraceae</taxon>
        <taxon>Salinihabitans</taxon>
    </lineage>
</organism>
<evidence type="ECO:0000313" key="7">
    <source>
        <dbReference type="EMBL" id="SEO46404.1"/>
    </source>
</evidence>
<evidence type="ECO:0000256" key="1">
    <source>
        <dbReference type="ARBA" id="ARBA00004141"/>
    </source>
</evidence>
<dbReference type="Proteomes" id="UP000198893">
    <property type="component" value="Unassembled WGS sequence"/>
</dbReference>
<reference evidence="7 8" key="1">
    <citation type="submission" date="2016-10" db="EMBL/GenBank/DDBJ databases">
        <authorList>
            <person name="de Groot N.N."/>
        </authorList>
    </citation>
    <scope>NUCLEOTIDE SEQUENCE [LARGE SCALE GENOMIC DNA]</scope>
    <source>
        <strain evidence="7 8">DSM 27842</strain>
    </source>
</reference>
<sequence length="194" mass="20681">MIDTLRPLFIETIRAPARAGAMLMETNLPRATLWSALVLACILNTLIFFVSTALFPAPSAGMLLPLSSSPVMVLTLLLATTVLTIIMLFWGGRALGGAARFEDVLGMITWLQFMRLAVQVAALVFMFLLPGLAALLVMGAGIYGIWILLNFMNVAHGFDSLGRSAMLLVVALIGISIGLTLLLSLIGVTAMGMD</sequence>
<feature type="transmembrane region" description="Helical" evidence="5">
    <location>
        <begin position="71"/>
        <end position="92"/>
    </location>
</feature>
<evidence type="ECO:0000259" key="6">
    <source>
        <dbReference type="Pfam" id="PF04893"/>
    </source>
</evidence>
<gene>
    <name evidence="7" type="ORF">SAMN04490248_105176</name>
</gene>
<dbReference type="InterPro" id="IPR006977">
    <property type="entry name" value="Yip1_dom"/>
</dbReference>
<dbReference type="STRING" id="569882.SAMN04490248_105176"/>
<evidence type="ECO:0000256" key="5">
    <source>
        <dbReference type="SAM" id="Phobius"/>
    </source>
</evidence>
<keyword evidence="2 5" id="KW-0812">Transmembrane</keyword>
<evidence type="ECO:0000256" key="4">
    <source>
        <dbReference type="ARBA" id="ARBA00023136"/>
    </source>
</evidence>
<evidence type="ECO:0000313" key="8">
    <source>
        <dbReference type="Proteomes" id="UP000198893"/>
    </source>
</evidence>
<feature type="transmembrane region" description="Helical" evidence="5">
    <location>
        <begin position="134"/>
        <end position="155"/>
    </location>
</feature>
<dbReference type="OrthoDB" id="7872013at2"/>
<evidence type="ECO:0000256" key="2">
    <source>
        <dbReference type="ARBA" id="ARBA00022692"/>
    </source>
</evidence>
<dbReference type="EMBL" id="FODS01000005">
    <property type="protein sequence ID" value="SEO46404.1"/>
    <property type="molecule type" value="Genomic_DNA"/>
</dbReference>
<feature type="transmembrane region" description="Helical" evidence="5">
    <location>
        <begin position="167"/>
        <end position="191"/>
    </location>
</feature>
<keyword evidence="3 5" id="KW-1133">Transmembrane helix</keyword>
<keyword evidence="8" id="KW-1185">Reference proteome</keyword>
<proteinExistence type="predicted"/>
<dbReference type="RefSeq" id="WP_093116718.1">
    <property type="nucleotide sequence ID" value="NZ_FODS01000005.1"/>
</dbReference>
<accession>A0A1H8PXJ3</accession>
<comment type="subcellular location">
    <subcellularLocation>
        <location evidence="1">Membrane</location>
        <topology evidence="1">Multi-pass membrane protein</topology>
    </subcellularLocation>
</comment>
<name>A0A1H8PXJ3_9RHOB</name>
<keyword evidence="4 5" id="KW-0472">Membrane</keyword>
<feature type="transmembrane region" description="Helical" evidence="5">
    <location>
        <begin position="31"/>
        <end position="51"/>
    </location>
</feature>
<protein>
    <submittedName>
        <fullName evidence="7">Yip1 domain-containing protein</fullName>
    </submittedName>
</protein>
<evidence type="ECO:0000256" key="3">
    <source>
        <dbReference type="ARBA" id="ARBA00022989"/>
    </source>
</evidence>
<dbReference type="GO" id="GO:0016020">
    <property type="term" value="C:membrane"/>
    <property type="evidence" value="ECO:0007669"/>
    <property type="project" value="UniProtKB-SubCell"/>
</dbReference>
<feature type="domain" description="Yip1" evidence="6">
    <location>
        <begin position="11"/>
        <end position="179"/>
    </location>
</feature>
<dbReference type="AlphaFoldDB" id="A0A1H8PXJ3"/>
<dbReference type="Pfam" id="PF04893">
    <property type="entry name" value="Yip1"/>
    <property type="match status" value="1"/>
</dbReference>